<dbReference type="RefSeq" id="WP_262069158.1">
    <property type="nucleotide sequence ID" value="NZ_JAMXOC010000011.1"/>
</dbReference>
<accession>A0ABT1EKI7</accession>
<comment type="caution">
    <text evidence="7">The sequence shown here is derived from an EMBL/GenBank/DDBJ whole genome shotgun (WGS) entry which is preliminary data.</text>
</comment>
<dbReference type="Pfam" id="PF13180">
    <property type="entry name" value="PDZ_2"/>
    <property type="match status" value="1"/>
</dbReference>
<keyword evidence="8" id="KW-1185">Reference proteome</keyword>
<name>A0ABT1EKI7_9FIRM</name>
<dbReference type="EMBL" id="JAMZFV010000011">
    <property type="protein sequence ID" value="MCP1110277.1"/>
    <property type="molecule type" value="Genomic_DNA"/>
</dbReference>
<dbReference type="GO" id="GO:0006508">
    <property type="term" value="P:proteolysis"/>
    <property type="evidence" value="ECO:0007669"/>
    <property type="project" value="UniProtKB-KW"/>
</dbReference>
<reference evidence="7 8" key="1">
    <citation type="journal article" date="2022" name="Genome Biol. Evol.">
        <title>Host diet, physiology and behaviors set the stage for Lachnospiraceae cladogenesis.</title>
        <authorList>
            <person name="Vera-Ponce De Leon A."/>
            <person name="Schneider M."/>
            <person name="Jahnes B.C."/>
            <person name="Sadowski V."/>
            <person name="Camuy-Velez L.A."/>
            <person name="Duan J."/>
            <person name="Sabree Z.L."/>
        </authorList>
    </citation>
    <scope>NUCLEOTIDE SEQUENCE [LARGE SCALE GENOMIC DNA]</scope>
    <source>
        <strain evidence="7 8">PAL227</strain>
    </source>
</reference>
<evidence type="ECO:0000313" key="7">
    <source>
        <dbReference type="EMBL" id="MCP1110277.1"/>
    </source>
</evidence>
<gene>
    <name evidence="7" type="ORF">NK118_08440</name>
</gene>
<keyword evidence="5" id="KW-0472">Membrane</keyword>
<dbReference type="Gene3D" id="2.30.42.10">
    <property type="match status" value="1"/>
</dbReference>
<keyword evidence="2 7" id="KW-0645">Protease</keyword>
<evidence type="ECO:0000313" key="8">
    <source>
        <dbReference type="Proteomes" id="UP001523565"/>
    </source>
</evidence>
<dbReference type="PRINTS" id="PR00834">
    <property type="entry name" value="PROTEASES2C"/>
</dbReference>
<dbReference type="SUPFAM" id="SSF50494">
    <property type="entry name" value="Trypsin-like serine proteases"/>
    <property type="match status" value="1"/>
</dbReference>
<organism evidence="7 8">
    <name type="scientific">Ohessyouella blattaphilus</name>
    <dbReference type="NCBI Taxonomy" id="2949333"/>
    <lineage>
        <taxon>Bacteria</taxon>
        <taxon>Bacillati</taxon>
        <taxon>Bacillota</taxon>
        <taxon>Clostridia</taxon>
        <taxon>Lachnospirales</taxon>
        <taxon>Lachnospiraceae</taxon>
        <taxon>Ohessyouella</taxon>
    </lineage>
</organism>
<dbReference type="SUPFAM" id="SSF50156">
    <property type="entry name" value="PDZ domain-like"/>
    <property type="match status" value="1"/>
</dbReference>
<evidence type="ECO:0000256" key="1">
    <source>
        <dbReference type="ARBA" id="ARBA00010541"/>
    </source>
</evidence>
<evidence type="ECO:0000256" key="3">
    <source>
        <dbReference type="ARBA" id="ARBA00022801"/>
    </source>
</evidence>
<feature type="compositionally biased region" description="Acidic residues" evidence="4">
    <location>
        <begin position="73"/>
        <end position="86"/>
    </location>
</feature>
<comment type="similarity">
    <text evidence="1">Belongs to the peptidase S1C family.</text>
</comment>
<sequence length="412" mass="44735">MEEKKHEDYPFLQETIKDEVKDARKTGRFVLSWVLRGLILGSIASLVFAVSKPLIDKYYGGDAREIKLAEEIEAEPGEDPGADTSEEAPVTSEEDITQKKNKIANQTFQSLVTIYGIKPGESWSVEAEQRNTVSGVILGENSEDILIFASVSVMRKTTDLRVTFVDGSTYKGFLKMRDGVTEMGIFTVRKDDMEESTKSAIAIAKLGSSKQTKRGEEVILAGNPFGYSEGVGFGIISAIGESTDLYDGTYSLLHTDILTTKEGTGVMVNMSGEIIGLLAPRFYPENTKTEVTGFGITDIKGRAEKLLNMQNVPYIGIVGAVTTEEMVAAKVPEGVYVGHVGIDSPAMHAGIQKGDVLQKIGKTEIKEFADYTNALLKVKPGKNVVIEGARLGQGGEYVSIEYTVTVGTKETK</sequence>
<evidence type="ECO:0000256" key="4">
    <source>
        <dbReference type="SAM" id="MobiDB-lite"/>
    </source>
</evidence>
<dbReference type="PANTHER" id="PTHR22939:SF129">
    <property type="entry name" value="SERINE PROTEASE HTRA2, MITOCHONDRIAL"/>
    <property type="match status" value="1"/>
</dbReference>
<dbReference type="GO" id="GO:0008233">
    <property type="term" value="F:peptidase activity"/>
    <property type="evidence" value="ECO:0007669"/>
    <property type="project" value="UniProtKB-KW"/>
</dbReference>
<dbReference type="Gene3D" id="2.40.10.120">
    <property type="match status" value="1"/>
</dbReference>
<dbReference type="Pfam" id="PF13365">
    <property type="entry name" value="Trypsin_2"/>
    <property type="match status" value="1"/>
</dbReference>
<dbReference type="InterPro" id="IPR001940">
    <property type="entry name" value="Peptidase_S1C"/>
</dbReference>
<feature type="domain" description="PDZ" evidence="6">
    <location>
        <begin position="324"/>
        <end position="390"/>
    </location>
</feature>
<dbReference type="PANTHER" id="PTHR22939">
    <property type="entry name" value="SERINE PROTEASE FAMILY S1C HTRA-RELATED"/>
    <property type="match status" value="1"/>
</dbReference>
<evidence type="ECO:0000256" key="2">
    <source>
        <dbReference type="ARBA" id="ARBA00022670"/>
    </source>
</evidence>
<keyword evidence="5" id="KW-1133">Transmembrane helix</keyword>
<keyword evidence="3" id="KW-0378">Hydrolase</keyword>
<protein>
    <submittedName>
        <fullName evidence="7">S1C family serine protease</fullName>
    </submittedName>
</protein>
<proteinExistence type="inferred from homology"/>
<feature type="region of interest" description="Disordered" evidence="4">
    <location>
        <begin position="73"/>
        <end position="99"/>
    </location>
</feature>
<dbReference type="Proteomes" id="UP001523565">
    <property type="component" value="Unassembled WGS sequence"/>
</dbReference>
<dbReference type="InterPro" id="IPR009003">
    <property type="entry name" value="Peptidase_S1_PA"/>
</dbReference>
<feature type="transmembrane region" description="Helical" evidence="5">
    <location>
        <begin position="29"/>
        <end position="50"/>
    </location>
</feature>
<keyword evidence="5" id="KW-0812">Transmembrane</keyword>
<evidence type="ECO:0000259" key="6">
    <source>
        <dbReference type="Pfam" id="PF13180"/>
    </source>
</evidence>
<evidence type="ECO:0000256" key="5">
    <source>
        <dbReference type="SAM" id="Phobius"/>
    </source>
</evidence>
<dbReference type="InterPro" id="IPR001478">
    <property type="entry name" value="PDZ"/>
</dbReference>
<dbReference type="InterPro" id="IPR036034">
    <property type="entry name" value="PDZ_sf"/>
</dbReference>